<accession>A0AAJ1TV94</accession>
<sequence length="195" mass="19029">MPLKRSARAAALGLGAGLVLASTVACSGSDPDDTAEESPSSSTTSAAPTTSEPTEPSGSATTDPTGSPETAPPDTASTGEALPPVDGEPCTADVTLSGAVASSWEGEGVVAEDGAYGPTVTYQSTHEDHGVTLVAAGEGFDAAAYLTSGDAFFGSVPGSGDVQIDPAGGGAQVDVELVAPELEGDPVRLVATFTC</sequence>
<feature type="chain" id="PRO_5042523369" evidence="2">
    <location>
        <begin position="22"/>
        <end position="195"/>
    </location>
</feature>
<dbReference type="RefSeq" id="WP_307198380.1">
    <property type="nucleotide sequence ID" value="NZ_JAUTAN010000001.1"/>
</dbReference>
<feature type="compositionally biased region" description="Low complexity" evidence="1">
    <location>
        <begin position="37"/>
        <end position="62"/>
    </location>
</feature>
<protein>
    <submittedName>
        <fullName evidence="3">Cytoskeletal protein RodZ</fullName>
    </submittedName>
</protein>
<evidence type="ECO:0000313" key="3">
    <source>
        <dbReference type="EMBL" id="MDQ1102931.1"/>
    </source>
</evidence>
<evidence type="ECO:0000256" key="2">
    <source>
        <dbReference type="SAM" id="SignalP"/>
    </source>
</evidence>
<gene>
    <name evidence="3" type="ORF">QE405_000215</name>
</gene>
<comment type="caution">
    <text evidence="3">The sequence shown here is derived from an EMBL/GenBank/DDBJ whole genome shotgun (WGS) entry which is preliminary data.</text>
</comment>
<reference evidence="3" key="1">
    <citation type="submission" date="2023-07" db="EMBL/GenBank/DDBJ databases">
        <title>Functional and genomic diversity of the sorghum phyllosphere microbiome.</title>
        <authorList>
            <person name="Shade A."/>
        </authorList>
    </citation>
    <scope>NUCLEOTIDE SEQUENCE</scope>
    <source>
        <strain evidence="3">SORGH_AS_1067</strain>
    </source>
</reference>
<name>A0AAJ1TV94_9ACTN</name>
<evidence type="ECO:0000256" key="1">
    <source>
        <dbReference type="SAM" id="MobiDB-lite"/>
    </source>
</evidence>
<dbReference type="Proteomes" id="UP001239215">
    <property type="component" value="Unassembled WGS sequence"/>
</dbReference>
<keyword evidence="2" id="KW-0732">Signal</keyword>
<proteinExistence type="predicted"/>
<organism evidence="3 4">
    <name type="scientific">Nocardioides zeae</name>
    <dbReference type="NCBI Taxonomy" id="1457234"/>
    <lineage>
        <taxon>Bacteria</taxon>
        <taxon>Bacillati</taxon>
        <taxon>Actinomycetota</taxon>
        <taxon>Actinomycetes</taxon>
        <taxon>Propionibacteriales</taxon>
        <taxon>Nocardioidaceae</taxon>
        <taxon>Nocardioides</taxon>
    </lineage>
</organism>
<dbReference type="AlphaFoldDB" id="A0AAJ1TV94"/>
<feature type="signal peptide" evidence="2">
    <location>
        <begin position="1"/>
        <end position="21"/>
    </location>
</feature>
<evidence type="ECO:0000313" key="4">
    <source>
        <dbReference type="Proteomes" id="UP001239215"/>
    </source>
</evidence>
<feature type="region of interest" description="Disordered" evidence="1">
    <location>
        <begin position="24"/>
        <end position="92"/>
    </location>
</feature>
<dbReference type="PROSITE" id="PS51257">
    <property type="entry name" value="PROKAR_LIPOPROTEIN"/>
    <property type="match status" value="1"/>
</dbReference>
<dbReference type="EMBL" id="JAUTAN010000001">
    <property type="protein sequence ID" value="MDQ1102931.1"/>
    <property type="molecule type" value="Genomic_DNA"/>
</dbReference>